<dbReference type="AlphaFoldDB" id="A0A5J4WHN6"/>
<evidence type="ECO:0000313" key="4">
    <source>
        <dbReference type="Proteomes" id="UP000324800"/>
    </source>
</evidence>
<keyword evidence="1" id="KW-0472">Membrane</keyword>
<dbReference type="Gene3D" id="3.30.420.10">
    <property type="entry name" value="Ribonuclease H-like superfamily/Ribonuclease H"/>
    <property type="match status" value="1"/>
</dbReference>
<feature type="transmembrane region" description="Helical" evidence="1">
    <location>
        <begin position="48"/>
        <end position="71"/>
    </location>
</feature>
<name>A0A5J4WHN6_9EUKA</name>
<sequence length="251" mass="28511">MVNIKIFVIVLIEQQNLQFMILESSSQVVTIDSAFMIQSTKIIIKDQIIIIVIVIIVIVSMKLIQLLAVFVKVEKEMECDTHKAGLLGCHRGRIKALWSRPYILFISKLFIWAAKGKKASVVVLASKGLNLSVIALISNAGLETYQVRDEAFNGELFCDFLLTFDDEILINKKIVMDNARWHYNIEVYLSLLIFDSKILSLFQAQSMIAERGCEVIFNALCSPYLIPIEEVFALANKNIEAYVLYPKQETQ</sequence>
<evidence type="ECO:0000313" key="3">
    <source>
        <dbReference type="EMBL" id="KAA6394574.1"/>
    </source>
</evidence>
<keyword evidence="1" id="KW-0812">Transmembrane</keyword>
<gene>
    <name evidence="3" type="ORF">EZS28_009894</name>
</gene>
<dbReference type="Pfam" id="PF13358">
    <property type="entry name" value="DDE_3"/>
    <property type="match status" value="1"/>
</dbReference>
<accession>A0A5J4WHN6</accession>
<feature type="domain" description="Tc1-like transposase DDE" evidence="2">
    <location>
        <begin position="110"/>
        <end position="242"/>
    </location>
</feature>
<comment type="caution">
    <text evidence="3">The sequence shown here is derived from an EMBL/GenBank/DDBJ whole genome shotgun (WGS) entry which is preliminary data.</text>
</comment>
<dbReference type="EMBL" id="SNRW01001907">
    <property type="protein sequence ID" value="KAA6394574.1"/>
    <property type="molecule type" value="Genomic_DNA"/>
</dbReference>
<keyword evidence="1" id="KW-1133">Transmembrane helix</keyword>
<dbReference type="OrthoDB" id="5980266at2759"/>
<protein>
    <recommendedName>
        <fullName evidence="2">Tc1-like transposase DDE domain-containing protein</fullName>
    </recommendedName>
</protein>
<organism evidence="3 4">
    <name type="scientific">Streblomastix strix</name>
    <dbReference type="NCBI Taxonomy" id="222440"/>
    <lineage>
        <taxon>Eukaryota</taxon>
        <taxon>Metamonada</taxon>
        <taxon>Preaxostyla</taxon>
        <taxon>Oxymonadida</taxon>
        <taxon>Streblomastigidae</taxon>
        <taxon>Streblomastix</taxon>
    </lineage>
</organism>
<dbReference type="Proteomes" id="UP000324800">
    <property type="component" value="Unassembled WGS sequence"/>
</dbReference>
<dbReference type="InterPro" id="IPR036397">
    <property type="entry name" value="RNaseH_sf"/>
</dbReference>
<dbReference type="GO" id="GO:0003676">
    <property type="term" value="F:nucleic acid binding"/>
    <property type="evidence" value="ECO:0007669"/>
    <property type="project" value="InterPro"/>
</dbReference>
<evidence type="ECO:0000259" key="2">
    <source>
        <dbReference type="Pfam" id="PF13358"/>
    </source>
</evidence>
<proteinExistence type="predicted"/>
<reference evidence="3 4" key="1">
    <citation type="submission" date="2019-03" db="EMBL/GenBank/DDBJ databases">
        <title>Single cell metagenomics reveals metabolic interactions within the superorganism composed of flagellate Streblomastix strix and complex community of Bacteroidetes bacteria on its surface.</title>
        <authorList>
            <person name="Treitli S.C."/>
            <person name="Kolisko M."/>
            <person name="Husnik F."/>
            <person name="Keeling P."/>
            <person name="Hampl V."/>
        </authorList>
    </citation>
    <scope>NUCLEOTIDE SEQUENCE [LARGE SCALE GENOMIC DNA]</scope>
    <source>
        <strain evidence="3">ST1C</strain>
    </source>
</reference>
<dbReference type="InterPro" id="IPR038717">
    <property type="entry name" value="Tc1-like_DDE_dom"/>
</dbReference>
<evidence type="ECO:0000256" key="1">
    <source>
        <dbReference type="SAM" id="Phobius"/>
    </source>
</evidence>